<dbReference type="SUPFAM" id="SSF54060">
    <property type="entry name" value="His-Me finger endonucleases"/>
    <property type="match status" value="1"/>
</dbReference>
<reference evidence="2" key="1">
    <citation type="submission" date="2019-08" db="EMBL/GenBank/DDBJ databases">
        <authorList>
            <person name="Kucharzyk K."/>
            <person name="Murdoch R.W."/>
            <person name="Higgins S."/>
            <person name="Loffler F."/>
        </authorList>
    </citation>
    <scope>NUCLEOTIDE SEQUENCE</scope>
</reference>
<dbReference type="Gene3D" id="1.10.10.10">
    <property type="entry name" value="Winged helix-like DNA-binding domain superfamily/Winged helix DNA-binding domain"/>
    <property type="match status" value="1"/>
</dbReference>
<dbReference type="Pfam" id="PF07463">
    <property type="entry name" value="NUMOD4"/>
    <property type="match status" value="1"/>
</dbReference>
<dbReference type="EMBL" id="VSSQ01009453">
    <property type="protein sequence ID" value="MPM41679.1"/>
    <property type="molecule type" value="Genomic_DNA"/>
</dbReference>
<dbReference type="InterPro" id="IPR003615">
    <property type="entry name" value="HNH_nuc"/>
</dbReference>
<accession>A0A644ZLB0</accession>
<proteinExistence type="predicted"/>
<dbReference type="InterPro" id="IPR010902">
    <property type="entry name" value="NUMOD4"/>
</dbReference>
<dbReference type="Pfam" id="PF13392">
    <property type="entry name" value="HNH_3"/>
    <property type="match status" value="1"/>
</dbReference>
<protein>
    <recommendedName>
        <fullName evidence="1">HNH nuclease domain-containing protein</fullName>
    </recommendedName>
</protein>
<dbReference type="Gene3D" id="3.90.75.20">
    <property type="match status" value="1"/>
</dbReference>
<comment type="caution">
    <text evidence="2">The sequence shown here is derived from an EMBL/GenBank/DDBJ whole genome shotgun (WGS) entry which is preliminary data.</text>
</comment>
<organism evidence="2">
    <name type="scientific">bioreactor metagenome</name>
    <dbReference type="NCBI Taxonomy" id="1076179"/>
    <lineage>
        <taxon>unclassified sequences</taxon>
        <taxon>metagenomes</taxon>
        <taxon>ecological metagenomes</taxon>
    </lineage>
</organism>
<gene>
    <name evidence="2" type="ORF">SDC9_88335</name>
</gene>
<feature type="domain" description="HNH nuclease" evidence="1">
    <location>
        <begin position="52"/>
        <end position="100"/>
    </location>
</feature>
<name>A0A644ZLB0_9ZZZZ</name>
<evidence type="ECO:0000259" key="1">
    <source>
        <dbReference type="SMART" id="SM00507"/>
    </source>
</evidence>
<dbReference type="GO" id="GO:0016788">
    <property type="term" value="F:hydrolase activity, acting on ester bonds"/>
    <property type="evidence" value="ECO:0007669"/>
    <property type="project" value="InterPro"/>
</dbReference>
<dbReference type="InterPro" id="IPR036388">
    <property type="entry name" value="WH-like_DNA-bd_sf"/>
</dbReference>
<dbReference type="SMART" id="SM00507">
    <property type="entry name" value="HNHc"/>
    <property type="match status" value="1"/>
</dbReference>
<evidence type="ECO:0000313" key="2">
    <source>
        <dbReference type="EMBL" id="MPM41679.1"/>
    </source>
</evidence>
<dbReference type="InterPro" id="IPR044925">
    <property type="entry name" value="His-Me_finger_sf"/>
</dbReference>
<sequence>MTENEVVWKPVIGYENLYEVSNSGKIRSRKAELLPYKRGRGYLSVKLCNANGQKSLTVHRLVAIAFCDKPNGYDCVNHINGNKEDNRAENLEWCTNTENVRHAFLNGLNTRSERPVIRTDTKERFRSTSEAARSIGVPPREVIRCCRRQRGSINGIIFDYESSTVTNRWRGQPQDGEGK</sequence>
<dbReference type="AlphaFoldDB" id="A0A644ZLB0"/>